<feature type="region of interest" description="Disordered" evidence="1">
    <location>
        <begin position="171"/>
        <end position="213"/>
    </location>
</feature>
<sequence>MAVPPKLAKKQRMKKSFSNSSFFDDDEIEIAEILLQLPQLIYQEKYGYVSPFPFSWGVKRRRSAVDSSPSSLHHPSFPTPPLLSQSCNGSKSDLKIESSSPATPLSFSPSESDSMPLIVCNKKKMTKREMLEIIQHLAGNIKVLKQEIPKTIAHYKKLKCTNSMLKQMEREKDNNLNSGPRSMTGVASEKIPCPSPAEVAENEKEDKGKREEGEVEFPVMVQQAEVVMERLTYGSVSLESCSSKDPCELKRMSPVISNGFGFGMVKQLSPIGLPDLNFSADESYGMDFLHHYELSKAAMAAQARKRRIEINRYKSSTASVKSRCR</sequence>
<reference evidence="2" key="1">
    <citation type="journal article" date="2023" name="Plant J.">
        <title>The genome of the king protea, Protea cynaroides.</title>
        <authorList>
            <person name="Chang J."/>
            <person name="Duong T.A."/>
            <person name="Schoeman C."/>
            <person name="Ma X."/>
            <person name="Roodt D."/>
            <person name="Barker N."/>
            <person name="Li Z."/>
            <person name="Van de Peer Y."/>
            <person name="Mizrachi E."/>
        </authorList>
    </citation>
    <scope>NUCLEOTIDE SEQUENCE</scope>
    <source>
        <tissue evidence="2">Young leaves</tissue>
    </source>
</reference>
<evidence type="ECO:0000256" key="1">
    <source>
        <dbReference type="SAM" id="MobiDB-lite"/>
    </source>
</evidence>
<protein>
    <submittedName>
        <fullName evidence="2">Uncharacterized protein</fullName>
    </submittedName>
</protein>
<feature type="compositionally biased region" description="Low complexity" evidence="1">
    <location>
        <begin position="67"/>
        <end position="76"/>
    </location>
</feature>
<comment type="caution">
    <text evidence="2">The sequence shown here is derived from an EMBL/GenBank/DDBJ whole genome shotgun (WGS) entry which is preliminary data.</text>
</comment>
<organism evidence="2 3">
    <name type="scientific">Protea cynaroides</name>
    <dbReference type="NCBI Taxonomy" id="273540"/>
    <lineage>
        <taxon>Eukaryota</taxon>
        <taxon>Viridiplantae</taxon>
        <taxon>Streptophyta</taxon>
        <taxon>Embryophyta</taxon>
        <taxon>Tracheophyta</taxon>
        <taxon>Spermatophyta</taxon>
        <taxon>Magnoliopsida</taxon>
        <taxon>Proteales</taxon>
        <taxon>Proteaceae</taxon>
        <taxon>Protea</taxon>
    </lineage>
</organism>
<accession>A0A9Q0HFE3</accession>
<feature type="region of interest" description="Disordered" evidence="1">
    <location>
        <begin position="65"/>
        <end position="112"/>
    </location>
</feature>
<dbReference type="EMBL" id="JAMYWD010000008">
    <property type="protein sequence ID" value="KAJ4963012.1"/>
    <property type="molecule type" value="Genomic_DNA"/>
</dbReference>
<proteinExistence type="predicted"/>
<gene>
    <name evidence="2" type="ORF">NE237_022951</name>
</gene>
<dbReference type="Proteomes" id="UP001141806">
    <property type="component" value="Unassembled WGS sequence"/>
</dbReference>
<dbReference type="OrthoDB" id="1930961at2759"/>
<dbReference type="PANTHER" id="PTHR37614:SF2">
    <property type="entry name" value="OS02G0121400 PROTEIN"/>
    <property type="match status" value="1"/>
</dbReference>
<name>A0A9Q0HFE3_9MAGN</name>
<dbReference type="PANTHER" id="PTHR37614">
    <property type="entry name" value="OS02G0121400 PROTEIN"/>
    <property type="match status" value="1"/>
</dbReference>
<feature type="compositionally biased region" description="Polar residues" evidence="1">
    <location>
        <begin position="85"/>
        <end position="112"/>
    </location>
</feature>
<keyword evidence="3" id="KW-1185">Reference proteome</keyword>
<dbReference type="AlphaFoldDB" id="A0A9Q0HFE3"/>
<evidence type="ECO:0000313" key="3">
    <source>
        <dbReference type="Proteomes" id="UP001141806"/>
    </source>
</evidence>
<feature type="compositionally biased region" description="Basic and acidic residues" evidence="1">
    <location>
        <begin position="201"/>
        <end position="212"/>
    </location>
</feature>
<evidence type="ECO:0000313" key="2">
    <source>
        <dbReference type="EMBL" id="KAJ4963012.1"/>
    </source>
</evidence>